<dbReference type="AlphaFoldDB" id="A0A557QM06"/>
<dbReference type="InterPro" id="IPR008523">
    <property type="entry name" value="DUF805"/>
</dbReference>
<feature type="region of interest" description="Disordered" evidence="1">
    <location>
        <begin position="110"/>
        <end position="138"/>
    </location>
</feature>
<organism evidence="4 5">
    <name type="scientific">Denitromonas halophila</name>
    <dbReference type="NCBI Taxonomy" id="1629404"/>
    <lineage>
        <taxon>Bacteria</taxon>
        <taxon>Pseudomonadati</taxon>
        <taxon>Pseudomonadota</taxon>
        <taxon>Betaproteobacteria</taxon>
        <taxon>Rhodocyclales</taxon>
        <taxon>Zoogloeaceae</taxon>
        <taxon>Denitromonas</taxon>
    </lineage>
</organism>
<evidence type="ECO:0000256" key="2">
    <source>
        <dbReference type="SAM" id="Phobius"/>
    </source>
</evidence>
<keyword evidence="2" id="KW-1133">Transmembrane helix</keyword>
<evidence type="ECO:0000259" key="3">
    <source>
        <dbReference type="Pfam" id="PF00462"/>
    </source>
</evidence>
<keyword evidence="2" id="KW-0812">Transmembrane</keyword>
<protein>
    <submittedName>
        <fullName evidence="4">DUF805 domain-containing protein</fullName>
    </submittedName>
</protein>
<dbReference type="PROSITE" id="PS51354">
    <property type="entry name" value="GLUTAREDOXIN_2"/>
    <property type="match status" value="1"/>
</dbReference>
<feature type="compositionally biased region" description="Low complexity" evidence="1">
    <location>
        <begin position="110"/>
        <end position="130"/>
    </location>
</feature>
<feature type="transmembrane region" description="Helical" evidence="2">
    <location>
        <begin position="330"/>
        <end position="351"/>
    </location>
</feature>
<dbReference type="InterPro" id="IPR002109">
    <property type="entry name" value="Glutaredoxin"/>
</dbReference>
<feature type="transmembrane region" description="Helical" evidence="2">
    <location>
        <begin position="261"/>
        <end position="279"/>
    </location>
</feature>
<dbReference type="PANTHER" id="PTHR34980">
    <property type="entry name" value="INNER MEMBRANE PROTEIN-RELATED-RELATED"/>
    <property type="match status" value="1"/>
</dbReference>
<reference evidence="4 5" key="1">
    <citation type="submission" date="2019-07" db="EMBL/GenBank/DDBJ databases">
        <title>The pathways for chlorine oxyanion respiration interact through the shared metabolite chlorate.</title>
        <authorList>
            <person name="Barnum T.P."/>
            <person name="Cheng Y."/>
            <person name="Hill K.A."/>
            <person name="Lucas L.N."/>
            <person name="Carlson H.K."/>
            <person name="Coates J.D."/>
        </authorList>
    </citation>
    <scope>NUCLEOTIDE SEQUENCE [LARGE SCALE GENOMIC DNA]</scope>
    <source>
        <strain evidence="4 5">SFB-3</strain>
    </source>
</reference>
<proteinExistence type="predicted"/>
<name>A0A557QM06_9RHOO</name>
<keyword evidence="5" id="KW-1185">Reference proteome</keyword>
<feature type="region of interest" description="Disordered" evidence="1">
    <location>
        <begin position="459"/>
        <end position="478"/>
    </location>
</feature>
<evidence type="ECO:0000313" key="4">
    <source>
        <dbReference type="EMBL" id="TVO53932.1"/>
    </source>
</evidence>
<keyword evidence="2" id="KW-0472">Membrane</keyword>
<dbReference type="RefSeq" id="WP_144310213.1">
    <property type="nucleotide sequence ID" value="NZ_VMNK01000014.1"/>
</dbReference>
<dbReference type="GO" id="GO:0005886">
    <property type="term" value="C:plasma membrane"/>
    <property type="evidence" value="ECO:0007669"/>
    <property type="project" value="TreeGrafter"/>
</dbReference>
<feature type="transmembrane region" description="Helical" evidence="2">
    <location>
        <begin position="236"/>
        <end position="255"/>
    </location>
</feature>
<dbReference type="OrthoDB" id="9812349at2"/>
<evidence type="ECO:0000313" key="5">
    <source>
        <dbReference type="Proteomes" id="UP000319502"/>
    </source>
</evidence>
<feature type="compositionally biased region" description="Polar residues" evidence="1">
    <location>
        <begin position="459"/>
        <end position="468"/>
    </location>
</feature>
<dbReference type="PANTHER" id="PTHR34980:SF3">
    <property type="entry name" value="BLR8105 PROTEIN"/>
    <property type="match status" value="1"/>
</dbReference>
<dbReference type="Pfam" id="PF00462">
    <property type="entry name" value="Glutaredoxin"/>
    <property type="match status" value="1"/>
</dbReference>
<accession>A0A557QM06</accession>
<dbReference type="Gene3D" id="3.40.30.10">
    <property type="entry name" value="Glutaredoxin"/>
    <property type="match status" value="1"/>
</dbReference>
<dbReference type="CDD" id="cd02976">
    <property type="entry name" value="NrdH"/>
    <property type="match status" value="1"/>
</dbReference>
<dbReference type="EMBL" id="VMNK01000014">
    <property type="protein sequence ID" value="TVO53932.1"/>
    <property type="molecule type" value="Genomic_DNA"/>
</dbReference>
<evidence type="ECO:0000256" key="1">
    <source>
        <dbReference type="SAM" id="MobiDB-lite"/>
    </source>
</evidence>
<gene>
    <name evidence="4" type="ORF">FHP91_14185</name>
</gene>
<dbReference type="InterPro" id="IPR036249">
    <property type="entry name" value="Thioredoxin-like_sf"/>
</dbReference>
<dbReference type="Pfam" id="PF05656">
    <property type="entry name" value="DUF805"/>
    <property type="match status" value="1"/>
</dbReference>
<comment type="caution">
    <text evidence="4">The sequence shown here is derived from an EMBL/GenBank/DDBJ whole genome shotgun (WGS) entry which is preliminary data.</text>
</comment>
<feature type="domain" description="Glutaredoxin" evidence="3">
    <location>
        <begin position="391"/>
        <end position="455"/>
    </location>
</feature>
<feature type="transmembrane region" description="Helical" evidence="2">
    <location>
        <begin position="291"/>
        <end position="310"/>
    </location>
</feature>
<sequence length="478" mass="52331">MPVSGTKDARRSLWRNSICIKLAPTADTHAHIMTQYKLVFSGDILPGHDPEVVKVQLAAMLKVAPEQTPRLFSGKRVTLRKGLDTEKAQAYRRKLAAMGVGIRVEADVPEPVITPPSTTTPATDVPTMAPDTPPPPTRATPAALDLVPTTDEPAGDMDCPECGHRQPRRTLCLNCGCDMPRVLAAREDQAQEALAGVSTTQHSSLRIHTGDAAVVETEAVRLFGTDFGGRISRRSYFAGSMLLTSALIWLAIIGIRLESLLVLGLCAVVAVFFGARLSILRCHDFDWRGWWVLITAIPYVGGLFSLLLMFLPGSKGDNNFGPQPPPTSWIGAIGSIVFITVSSTLAFNFFADDVYETATRYNQTSSIERAPDVSGMQTTALHGYDPERDHITMYSLTTCGYCDQKRAQFDDLGIRYREVFIDTDPSAQKLMWSKLRASGWKDGGVGTPTLEVNGVMLPNNPSLKQMSQHFHGRRRQSS</sequence>
<dbReference type="Proteomes" id="UP000319502">
    <property type="component" value="Unassembled WGS sequence"/>
</dbReference>
<dbReference type="SUPFAM" id="SSF52833">
    <property type="entry name" value="Thioredoxin-like"/>
    <property type="match status" value="1"/>
</dbReference>